<dbReference type="STRING" id="1448318.A0A319F973"/>
<evidence type="ECO:0000313" key="2">
    <source>
        <dbReference type="EMBL" id="PYI02323.1"/>
    </source>
</evidence>
<dbReference type="Proteomes" id="UP000248423">
    <property type="component" value="Unassembled WGS sequence"/>
</dbReference>
<keyword evidence="3" id="KW-1185">Reference proteome</keyword>
<accession>A0A319F973</accession>
<organism evidence="2 3">
    <name type="scientific">Aspergillus sclerotiicarbonarius (strain CBS 121057 / IBT 28362)</name>
    <dbReference type="NCBI Taxonomy" id="1448318"/>
    <lineage>
        <taxon>Eukaryota</taxon>
        <taxon>Fungi</taxon>
        <taxon>Dikarya</taxon>
        <taxon>Ascomycota</taxon>
        <taxon>Pezizomycotina</taxon>
        <taxon>Eurotiomycetes</taxon>
        <taxon>Eurotiomycetidae</taxon>
        <taxon>Eurotiales</taxon>
        <taxon>Aspergillaceae</taxon>
        <taxon>Aspergillus</taxon>
        <taxon>Aspergillus subgen. Circumdati</taxon>
    </lineage>
</organism>
<dbReference type="PANTHER" id="PTHR38116:SF1">
    <property type="entry name" value="BZIP DOMAIN-CONTAINING PROTEIN"/>
    <property type="match status" value="1"/>
</dbReference>
<dbReference type="VEuPathDB" id="FungiDB:BO78DRAFT_432955"/>
<reference evidence="2 3" key="1">
    <citation type="submission" date="2018-02" db="EMBL/GenBank/DDBJ databases">
        <title>The genomes of Aspergillus section Nigri reveals drivers in fungal speciation.</title>
        <authorList>
            <consortium name="DOE Joint Genome Institute"/>
            <person name="Vesth T.C."/>
            <person name="Nybo J."/>
            <person name="Theobald S."/>
            <person name="Brandl J."/>
            <person name="Frisvad J.C."/>
            <person name="Nielsen K.F."/>
            <person name="Lyhne E.K."/>
            <person name="Kogle M.E."/>
            <person name="Kuo A."/>
            <person name="Riley R."/>
            <person name="Clum A."/>
            <person name="Nolan M."/>
            <person name="Lipzen A."/>
            <person name="Salamov A."/>
            <person name="Henrissat B."/>
            <person name="Wiebenga A."/>
            <person name="De vries R.P."/>
            <person name="Grigoriev I.V."/>
            <person name="Mortensen U.H."/>
            <person name="Andersen M.R."/>
            <person name="Baker S.E."/>
        </authorList>
    </citation>
    <scope>NUCLEOTIDE SEQUENCE [LARGE SCALE GENOMIC DNA]</scope>
    <source>
        <strain evidence="2 3">CBS 121057</strain>
    </source>
</reference>
<evidence type="ECO:0008006" key="4">
    <source>
        <dbReference type="Google" id="ProtNLM"/>
    </source>
</evidence>
<evidence type="ECO:0000313" key="3">
    <source>
        <dbReference type="Proteomes" id="UP000248423"/>
    </source>
</evidence>
<feature type="compositionally biased region" description="Basic and acidic residues" evidence="1">
    <location>
        <begin position="37"/>
        <end position="52"/>
    </location>
</feature>
<gene>
    <name evidence="2" type="ORF">BO78DRAFT_432955</name>
</gene>
<dbReference type="Pfam" id="PF11905">
    <property type="entry name" value="DUF3425"/>
    <property type="match status" value="1"/>
</dbReference>
<sequence length="278" mass="31614">MAQHSNCPEDDWTGVSDPQVRRKVQNRLNQRAYRSRKQTEPCGKKKRAKEDGPGQPPFSGSACSTAMTTVASPPIGSQGLQWTWAPANLADLMMLYERQVLESYRLGSPQADHLISLSRLNIWRAANDNIIAAGMTIEYLWADESISLFSVASANTAGAVPASLWPTTLQRTLPHHPWFDIFPFPTMRDNFLRAGDAFDEDDLCHDLMGFWDPRRTDATLLVWGIPWDPLSWEVTEAFARKWGWTLKGCPEILKSTNYWRARRGEKPLIWRDVLSHQC</sequence>
<dbReference type="EMBL" id="KZ826397">
    <property type="protein sequence ID" value="PYI02323.1"/>
    <property type="molecule type" value="Genomic_DNA"/>
</dbReference>
<evidence type="ECO:0000256" key="1">
    <source>
        <dbReference type="SAM" id="MobiDB-lite"/>
    </source>
</evidence>
<protein>
    <recommendedName>
        <fullName evidence="4">BZIP domain-containing protein</fullName>
    </recommendedName>
</protein>
<dbReference type="CDD" id="cd14688">
    <property type="entry name" value="bZIP_YAP"/>
    <property type="match status" value="1"/>
</dbReference>
<dbReference type="InterPro" id="IPR021833">
    <property type="entry name" value="DUF3425"/>
</dbReference>
<proteinExistence type="predicted"/>
<dbReference type="OrthoDB" id="2245989at2759"/>
<name>A0A319F973_ASPSB</name>
<dbReference type="AlphaFoldDB" id="A0A319F973"/>
<dbReference type="PANTHER" id="PTHR38116">
    <property type="entry name" value="CHROMOSOME 7, WHOLE GENOME SHOTGUN SEQUENCE"/>
    <property type="match status" value="1"/>
</dbReference>
<feature type="region of interest" description="Disordered" evidence="1">
    <location>
        <begin position="1"/>
        <end position="65"/>
    </location>
</feature>